<evidence type="ECO:0000313" key="1">
    <source>
        <dbReference type="EMBL" id="KAA6361306.1"/>
    </source>
</evidence>
<dbReference type="EMBL" id="SNRW01025737">
    <property type="protein sequence ID" value="KAA6361306.1"/>
    <property type="molecule type" value="Genomic_DNA"/>
</dbReference>
<gene>
    <name evidence="1" type="ORF">EZS28_043167</name>
</gene>
<name>A0A5J4TRX6_9EUKA</name>
<evidence type="ECO:0008006" key="3">
    <source>
        <dbReference type="Google" id="ProtNLM"/>
    </source>
</evidence>
<accession>A0A5J4TRX6</accession>
<reference evidence="1 2" key="1">
    <citation type="submission" date="2019-03" db="EMBL/GenBank/DDBJ databases">
        <title>Single cell metagenomics reveals metabolic interactions within the superorganism composed of flagellate Streblomastix strix and complex community of Bacteroidetes bacteria on its surface.</title>
        <authorList>
            <person name="Treitli S.C."/>
            <person name="Kolisko M."/>
            <person name="Husnik F."/>
            <person name="Keeling P."/>
            <person name="Hampl V."/>
        </authorList>
    </citation>
    <scope>NUCLEOTIDE SEQUENCE [LARGE SCALE GENOMIC DNA]</scope>
    <source>
        <strain evidence="1">ST1C</strain>
    </source>
</reference>
<comment type="caution">
    <text evidence="1">The sequence shown here is derived from an EMBL/GenBank/DDBJ whole genome shotgun (WGS) entry which is preliminary data.</text>
</comment>
<sequence length="95" mass="10919">MCIECIECIGSQADRLESHQIGHNAIKLVKWINDANCPCASSALSAMGHKLTEQQELARIKSEQDEFDAQKKEVEEQEFTRRIMEDIDQKKLKEQ</sequence>
<evidence type="ECO:0000313" key="2">
    <source>
        <dbReference type="Proteomes" id="UP000324800"/>
    </source>
</evidence>
<dbReference type="Proteomes" id="UP000324800">
    <property type="component" value="Unassembled WGS sequence"/>
</dbReference>
<proteinExistence type="predicted"/>
<dbReference type="AlphaFoldDB" id="A0A5J4TRX6"/>
<organism evidence="1 2">
    <name type="scientific">Streblomastix strix</name>
    <dbReference type="NCBI Taxonomy" id="222440"/>
    <lineage>
        <taxon>Eukaryota</taxon>
        <taxon>Metamonada</taxon>
        <taxon>Preaxostyla</taxon>
        <taxon>Oxymonadida</taxon>
        <taxon>Streblomastigidae</taxon>
        <taxon>Streblomastix</taxon>
    </lineage>
</organism>
<feature type="non-terminal residue" evidence="1">
    <location>
        <position position="95"/>
    </location>
</feature>
<protein>
    <recommendedName>
        <fullName evidence="3">C2H2-type domain-containing protein</fullName>
    </recommendedName>
</protein>